<dbReference type="Pfam" id="PF13439">
    <property type="entry name" value="Glyco_transf_4"/>
    <property type="match status" value="1"/>
</dbReference>
<reference evidence="3 4" key="1">
    <citation type="submission" date="2018-02" db="EMBL/GenBank/DDBJ databases">
        <title>Complete genome of Nitrosopumilus cobalaminigenes HCA1.</title>
        <authorList>
            <person name="Qin W."/>
            <person name="Zheng Y."/>
            <person name="Stahl D.A."/>
        </authorList>
    </citation>
    <scope>NUCLEOTIDE SEQUENCE [LARGE SCALE GENOMIC DNA]</scope>
    <source>
        <strain evidence="3 4">HCA1</strain>
    </source>
</reference>
<dbReference type="Gene3D" id="3.40.50.2000">
    <property type="entry name" value="Glycogen Phosphorylase B"/>
    <property type="match status" value="2"/>
</dbReference>
<dbReference type="RefSeq" id="WP_179361035.1">
    <property type="nucleotide sequence ID" value="NZ_CP026993.1"/>
</dbReference>
<feature type="domain" description="Glycosyltransferase subfamily 4-like N-terminal" evidence="2">
    <location>
        <begin position="15"/>
        <end position="174"/>
    </location>
</feature>
<gene>
    <name evidence="3" type="ORF">C5F47_00715</name>
</gene>
<dbReference type="Proteomes" id="UP000509771">
    <property type="component" value="Chromosome"/>
</dbReference>
<dbReference type="GO" id="GO:0016757">
    <property type="term" value="F:glycosyltransferase activity"/>
    <property type="evidence" value="ECO:0007669"/>
    <property type="project" value="InterPro"/>
</dbReference>
<dbReference type="KEGG" id="ncl:C5F47_00715"/>
<proteinExistence type="predicted"/>
<evidence type="ECO:0000313" key="3">
    <source>
        <dbReference type="EMBL" id="QLH02205.1"/>
    </source>
</evidence>
<dbReference type="GeneID" id="56058488"/>
<dbReference type="AlphaFoldDB" id="A0A7D5RAX2"/>
<dbReference type="InterPro" id="IPR001296">
    <property type="entry name" value="Glyco_trans_1"/>
</dbReference>
<evidence type="ECO:0008006" key="5">
    <source>
        <dbReference type="Google" id="ProtNLM"/>
    </source>
</evidence>
<evidence type="ECO:0000259" key="2">
    <source>
        <dbReference type="Pfam" id="PF13439"/>
    </source>
</evidence>
<sequence length="380" mass="43589">MKILIVSSYFGNVLGGALNFVKDLYFELESRNHLVTLMLDDRYKKLFSEQEFNIIWYSSKEITAYSPSLSFLKQLSRIDVDVIHLNGYMSFQTDFGSFIGFLRKIPLVITPHGSLLGYDYLYDSSKSKIPYHIHDILTMKLPTKFAKYVIATSKAEFDDCKKFGISKNKIKLIPLSFTLKNINISEKVSFNTKNILFVGRIVPLKNLDKLIKSIAILKKDFPNIKFTIVGDEIKGRLLGDVGYKKQLEILITKLNLDENINFVGWTTDNALWEYYSKSDLFLFGSTYENFGRPLLEAAFFRIPLVSTNVGVARDLIGDDQGGIILKNLDEQYVSDNIKELLTNEKKYQKASKHVKSSANNFSIKNVCDKYEKIFQEVIKN</sequence>
<feature type="domain" description="Glycosyl transferase family 1" evidence="1">
    <location>
        <begin position="191"/>
        <end position="354"/>
    </location>
</feature>
<name>A0A7D5RAX2_9ARCH</name>
<keyword evidence="4" id="KW-1185">Reference proteome</keyword>
<dbReference type="SUPFAM" id="SSF53756">
    <property type="entry name" value="UDP-Glycosyltransferase/glycogen phosphorylase"/>
    <property type="match status" value="1"/>
</dbReference>
<accession>A0A7D5RAX2</accession>
<dbReference type="CDD" id="cd03801">
    <property type="entry name" value="GT4_PimA-like"/>
    <property type="match status" value="1"/>
</dbReference>
<evidence type="ECO:0000313" key="4">
    <source>
        <dbReference type="Proteomes" id="UP000509771"/>
    </source>
</evidence>
<organism evidence="3 4">
    <name type="scientific">Nitrosopumilus cobalaminigenes</name>
    <dbReference type="NCBI Taxonomy" id="1470066"/>
    <lineage>
        <taxon>Archaea</taxon>
        <taxon>Nitrososphaerota</taxon>
        <taxon>Nitrososphaeria</taxon>
        <taxon>Nitrosopumilales</taxon>
        <taxon>Nitrosopumilaceae</taxon>
        <taxon>Nitrosopumilus</taxon>
    </lineage>
</organism>
<dbReference type="OrthoDB" id="12252at2157"/>
<dbReference type="Pfam" id="PF00534">
    <property type="entry name" value="Glycos_transf_1"/>
    <property type="match status" value="1"/>
</dbReference>
<dbReference type="PANTHER" id="PTHR12526">
    <property type="entry name" value="GLYCOSYLTRANSFERASE"/>
    <property type="match status" value="1"/>
</dbReference>
<protein>
    <recommendedName>
        <fullName evidence="5">Glycosyl transferase family 1</fullName>
    </recommendedName>
</protein>
<evidence type="ECO:0000259" key="1">
    <source>
        <dbReference type="Pfam" id="PF00534"/>
    </source>
</evidence>
<dbReference type="InterPro" id="IPR028098">
    <property type="entry name" value="Glyco_trans_4-like_N"/>
</dbReference>
<dbReference type="EMBL" id="CP026993">
    <property type="protein sequence ID" value="QLH02205.1"/>
    <property type="molecule type" value="Genomic_DNA"/>
</dbReference>